<keyword evidence="4" id="KW-1185">Reference proteome</keyword>
<gene>
    <name evidence="3" type="ORF">K7432_016838</name>
</gene>
<feature type="non-terminal residue" evidence="3">
    <location>
        <position position="143"/>
    </location>
</feature>
<protein>
    <recommendedName>
        <fullName evidence="2">RlpA-like protein double-psi beta-barrel domain-containing protein</fullName>
    </recommendedName>
</protein>
<dbReference type="InterPro" id="IPR036908">
    <property type="entry name" value="RlpA-like_sf"/>
</dbReference>
<dbReference type="PANTHER" id="PTHR31836">
    <property type="match status" value="1"/>
</dbReference>
<evidence type="ECO:0000259" key="2">
    <source>
        <dbReference type="Pfam" id="PF03330"/>
    </source>
</evidence>
<evidence type="ECO:0000313" key="3">
    <source>
        <dbReference type="EMBL" id="KAK9674852.1"/>
    </source>
</evidence>
<dbReference type="Proteomes" id="UP001479436">
    <property type="component" value="Unassembled WGS sequence"/>
</dbReference>
<evidence type="ECO:0000313" key="4">
    <source>
        <dbReference type="Proteomes" id="UP001479436"/>
    </source>
</evidence>
<dbReference type="InterPro" id="IPR051477">
    <property type="entry name" value="Expansin_CellWall"/>
</dbReference>
<feature type="domain" description="RlpA-like protein double-psi beta-barrel" evidence="2">
    <location>
        <begin position="76"/>
        <end position="140"/>
    </location>
</feature>
<reference evidence="3 4" key="1">
    <citation type="submission" date="2023-04" db="EMBL/GenBank/DDBJ databases">
        <title>Genome of Basidiobolus ranarum AG-B5.</title>
        <authorList>
            <person name="Stajich J.E."/>
            <person name="Carter-House D."/>
            <person name="Gryganskyi A."/>
        </authorList>
    </citation>
    <scope>NUCLEOTIDE SEQUENCE [LARGE SCALE GENOMIC DNA]</scope>
    <source>
        <strain evidence="3 4">AG-B5</strain>
    </source>
</reference>
<organism evidence="3 4">
    <name type="scientific">Basidiobolus ranarum</name>
    <dbReference type="NCBI Taxonomy" id="34480"/>
    <lineage>
        <taxon>Eukaryota</taxon>
        <taxon>Fungi</taxon>
        <taxon>Fungi incertae sedis</taxon>
        <taxon>Zoopagomycota</taxon>
        <taxon>Entomophthoromycotina</taxon>
        <taxon>Basidiobolomycetes</taxon>
        <taxon>Basidiobolales</taxon>
        <taxon>Basidiobolaceae</taxon>
        <taxon>Basidiobolus</taxon>
    </lineage>
</organism>
<dbReference type="EMBL" id="JASJQH010009944">
    <property type="protein sequence ID" value="KAK9674852.1"/>
    <property type="molecule type" value="Genomic_DNA"/>
</dbReference>
<proteinExistence type="predicted"/>
<dbReference type="PANTHER" id="PTHR31836:SF21">
    <property type="entry name" value="EXPANSIN-LIKE PROTEIN 7"/>
    <property type="match status" value="1"/>
</dbReference>
<dbReference type="InterPro" id="IPR009009">
    <property type="entry name" value="RlpA-like_DPBB"/>
</dbReference>
<accession>A0ABR2VM57</accession>
<evidence type="ECO:0000256" key="1">
    <source>
        <dbReference type="ARBA" id="ARBA00022729"/>
    </source>
</evidence>
<dbReference type="CDD" id="cd22272">
    <property type="entry name" value="DPBB_EXLX1-like"/>
    <property type="match status" value="1"/>
</dbReference>
<dbReference type="Gene3D" id="2.40.40.10">
    <property type="entry name" value="RlpA-like domain"/>
    <property type="match status" value="1"/>
</dbReference>
<name>A0ABR2VM57_9FUNG</name>
<keyword evidence="1" id="KW-0732">Signal</keyword>
<dbReference type="SUPFAM" id="SSF50685">
    <property type="entry name" value="Barwin-like endoglucanases"/>
    <property type="match status" value="1"/>
</dbReference>
<dbReference type="Pfam" id="PF03330">
    <property type="entry name" value="DPBB_1"/>
    <property type="match status" value="1"/>
</dbReference>
<sequence length="143" mass="15476">MSTLCSYSNQSLLSPSAFSLLKLCLVLNSGYADLHKKSSLIKRDYSGDGTYFTPDRDACTKRGDTSSENDMIASLSKYQFGQDTDEAAMCGKCVKVTGPKGSVVVLIRDLCGSCRGGDIDLTPAAFKKIANLKDGRVKVTWKQ</sequence>
<comment type="caution">
    <text evidence="3">The sequence shown here is derived from an EMBL/GenBank/DDBJ whole genome shotgun (WGS) entry which is preliminary data.</text>
</comment>